<dbReference type="SUPFAM" id="SSF51395">
    <property type="entry name" value="FMN-linked oxidoreductases"/>
    <property type="match status" value="1"/>
</dbReference>
<keyword evidence="1" id="KW-0285">Flavoprotein</keyword>
<feature type="domain" description="NADH:flavin oxidoreductase/NADH oxidase N-terminal" evidence="3">
    <location>
        <begin position="112"/>
        <end position="306"/>
    </location>
</feature>
<dbReference type="Gene3D" id="3.20.20.70">
    <property type="entry name" value="Aldolase class I"/>
    <property type="match status" value="2"/>
</dbReference>
<keyword evidence="5" id="KW-1185">Reference proteome</keyword>
<dbReference type="CDD" id="cd02803">
    <property type="entry name" value="OYE_like_FMN_family"/>
    <property type="match status" value="1"/>
</dbReference>
<dbReference type="SMR" id="A2DZZ9"/>
<reference evidence="4" key="2">
    <citation type="journal article" date="2007" name="Science">
        <title>Draft genome sequence of the sexually transmitted pathogen Trichomonas vaginalis.</title>
        <authorList>
            <person name="Carlton J.M."/>
            <person name="Hirt R.P."/>
            <person name="Silva J.C."/>
            <person name="Delcher A.L."/>
            <person name="Schatz M."/>
            <person name="Zhao Q."/>
            <person name="Wortman J.R."/>
            <person name="Bidwell S.L."/>
            <person name="Alsmark U.C.M."/>
            <person name="Besteiro S."/>
            <person name="Sicheritz-Ponten T."/>
            <person name="Noel C.J."/>
            <person name="Dacks J.B."/>
            <person name="Foster P.G."/>
            <person name="Simillion C."/>
            <person name="Van de Peer Y."/>
            <person name="Miranda-Saavedra D."/>
            <person name="Barton G.J."/>
            <person name="Westrop G.D."/>
            <person name="Mueller S."/>
            <person name="Dessi D."/>
            <person name="Fiori P.L."/>
            <person name="Ren Q."/>
            <person name="Paulsen I."/>
            <person name="Zhang H."/>
            <person name="Bastida-Corcuera F.D."/>
            <person name="Simoes-Barbosa A."/>
            <person name="Brown M.T."/>
            <person name="Hayes R.D."/>
            <person name="Mukherjee M."/>
            <person name="Okumura C.Y."/>
            <person name="Schneider R."/>
            <person name="Smith A.J."/>
            <person name="Vanacova S."/>
            <person name="Villalvazo M."/>
            <person name="Haas B.J."/>
            <person name="Pertea M."/>
            <person name="Feldblyum T.V."/>
            <person name="Utterback T.R."/>
            <person name="Shu C.L."/>
            <person name="Osoegawa K."/>
            <person name="de Jong P.J."/>
            <person name="Hrdy I."/>
            <person name="Horvathova L."/>
            <person name="Zubacova Z."/>
            <person name="Dolezal P."/>
            <person name="Malik S.B."/>
            <person name="Logsdon J.M. Jr."/>
            <person name="Henze K."/>
            <person name="Gupta A."/>
            <person name="Wang C.C."/>
            <person name="Dunne R.L."/>
            <person name="Upcroft J.A."/>
            <person name="Upcroft P."/>
            <person name="White O."/>
            <person name="Salzberg S.L."/>
            <person name="Tang P."/>
            <person name="Chiu C.-H."/>
            <person name="Lee Y.-S."/>
            <person name="Embley T.M."/>
            <person name="Coombs G.H."/>
            <person name="Mottram J.C."/>
            <person name="Tachezy J."/>
            <person name="Fraser-Liggett C.M."/>
            <person name="Johnson P.J."/>
        </authorList>
    </citation>
    <scope>NUCLEOTIDE SEQUENCE [LARGE SCALE GENOMIC DNA]</scope>
    <source>
        <strain evidence="4">G3</strain>
    </source>
</reference>
<dbReference type="STRING" id="5722.A2DZZ9"/>
<dbReference type="PANTHER" id="PTHR43656">
    <property type="entry name" value="BINDING OXIDOREDUCTASE, PUTATIVE (AFU_ORTHOLOGUE AFUA_2G08260)-RELATED"/>
    <property type="match status" value="1"/>
</dbReference>
<dbReference type="VEuPathDB" id="TrichDB:TVAG_478830"/>
<protein>
    <submittedName>
        <fullName evidence="4">Oxidoreductase, FAD/FMN-binding family protein</fullName>
    </submittedName>
</protein>
<accession>A2DZZ9</accession>
<feature type="domain" description="NADH:flavin oxidoreductase/NADH oxidase N-terminal" evidence="3">
    <location>
        <begin position="4"/>
        <end position="102"/>
    </location>
</feature>
<dbReference type="EMBL" id="DS113276">
    <property type="protein sequence ID" value="EAY14058.1"/>
    <property type="molecule type" value="Genomic_DNA"/>
</dbReference>
<dbReference type="KEGG" id="tva:4772046"/>
<dbReference type="RefSeq" id="XP_001326281.1">
    <property type="nucleotide sequence ID" value="XM_001326246.1"/>
</dbReference>
<evidence type="ECO:0000313" key="5">
    <source>
        <dbReference type="Proteomes" id="UP000001542"/>
    </source>
</evidence>
<dbReference type="AlphaFoldDB" id="A2DZZ9"/>
<dbReference type="InterPro" id="IPR051799">
    <property type="entry name" value="NADH_flavin_oxidoreductase"/>
</dbReference>
<dbReference type="Proteomes" id="UP000001542">
    <property type="component" value="Unassembled WGS sequence"/>
</dbReference>
<evidence type="ECO:0000256" key="1">
    <source>
        <dbReference type="ARBA" id="ARBA00022630"/>
    </source>
</evidence>
<evidence type="ECO:0000259" key="3">
    <source>
        <dbReference type="Pfam" id="PF00724"/>
    </source>
</evidence>
<evidence type="ECO:0000313" key="4">
    <source>
        <dbReference type="EMBL" id="EAY14058.1"/>
    </source>
</evidence>
<dbReference type="OMA" id="QLWMRPD"/>
<evidence type="ECO:0000256" key="2">
    <source>
        <dbReference type="ARBA" id="ARBA00023002"/>
    </source>
</evidence>
<dbReference type="PANTHER" id="PTHR43656:SF2">
    <property type="entry name" value="BINDING OXIDOREDUCTASE, PUTATIVE (AFU_ORTHOLOGUE AFUA_2G08260)-RELATED"/>
    <property type="match status" value="1"/>
</dbReference>
<keyword evidence="2" id="KW-0560">Oxidoreductase</keyword>
<dbReference type="eggNOG" id="KOG0134">
    <property type="taxonomic scope" value="Eukaryota"/>
</dbReference>
<dbReference type="InterPro" id="IPR013785">
    <property type="entry name" value="Aldolase_TIM"/>
</dbReference>
<organism evidence="4 5">
    <name type="scientific">Trichomonas vaginalis (strain ATCC PRA-98 / G3)</name>
    <dbReference type="NCBI Taxonomy" id="412133"/>
    <lineage>
        <taxon>Eukaryota</taxon>
        <taxon>Metamonada</taxon>
        <taxon>Parabasalia</taxon>
        <taxon>Trichomonadida</taxon>
        <taxon>Trichomonadidae</taxon>
        <taxon>Trichomonas</taxon>
    </lineage>
</organism>
<proteinExistence type="predicted"/>
<reference evidence="4" key="1">
    <citation type="submission" date="2006-10" db="EMBL/GenBank/DDBJ databases">
        <authorList>
            <person name="Amadeo P."/>
            <person name="Zhao Q."/>
            <person name="Wortman J."/>
            <person name="Fraser-Liggett C."/>
            <person name="Carlton J."/>
        </authorList>
    </citation>
    <scope>NUCLEOTIDE SEQUENCE</scope>
    <source>
        <strain evidence="4">G3</strain>
    </source>
</reference>
<sequence length="334" mass="37310">MEALLKPITISGIKIPNRFMRSPCAMHSNLDGGLPTEYLTNYYKKLADGKFGLIVTGFVYANPDGKYGDAMCGMMNEKQAEAWRSTIDYIHNKDSKIIFQVADCRGTDLPISKMNQIIEDIVNSARLLKNIGADGIQFHAGHGFIISQLLSPLMNKREDKYGGSPENRRRFLQELTDAVRKKVGHNFIIGTKINSIDGVQGGVMPEDMAETVSNIKGMDIWELTCGMDPRITIRGGPRDFFVKGFEKRVGYNIQYVELIRNKTESKIAVVGGIRNKNTILKAIKAGADLISFGRPSIADPLMVKNFIEGKPIKCVSCNQCMFKHDQPPIRCWVE</sequence>
<dbReference type="VEuPathDB" id="TrichDB:TVAGG3_0536020"/>
<dbReference type="OrthoDB" id="1663137at2759"/>
<gene>
    <name evidence="4" type="ORF">TVAG_478830</name>
</gene>
<dbReference type="GO" id="GO:0016491">
    <property type="term" value="F:oxidoreductase activity"/>
    <property type="evidence" value="ECO:0007669"/>
    <property type="project" value="UniProtKB-KW"/>
</dbReference>
<dbReference type="GO" id="GO:0010181">
    <property type="term" value="F:FMN binding"/>
    <property type="evidence" value="ECO:0007669"/>
    <property type="project" value="InterPro"/>
</dbReference>
<name>A2DZZ9_TRIV3</name>
<dbReference type="InterPro" id="IPR001155">
    <property type="entry name" value="OxRdtase_FMN_N"/>
</dbReference>
<dbReference type="InParanoid" id="A2DZZ9"/>
<dbReference type="Pfam" id="PF00724">
    <property type="entry name" value="Oxidored_FMN"/>
    <property type="match status" value="2"/>
</dbReference>